<reference evidence="2" key="1">
    <citation type="submission" date="2016-10" db="EMBL/GenBank/DDBJ databases">
        <authorList>
            <person name="Varghese N."/>
            <person name="Submissions S."/>
        </authorList>
    </citation>
    <scope>NUCLEOTIDE SEQUENCE [LARGE SCALE GENOMIC DNA]</scope>
    <source>
        <strain evidence="2">DSM 9751</strain>
    </source>
</reference>
<evidence type="ECO:0000313" key="1">
    <source>
        <dbReference type="EMBL" id="SED36059.1"/>
    </source>
</evidence>
<protein>
    <submittedName>
        <fullName evidence="1">Uncharacterized protein</fullName>
    </submittedName>
</protein>
<name>A0A1H5A135_9PSED</name>
<proteinExistence type="predicted"/>
<organism evidence="1 2">
    <name type="scientific">Pseudomonas saponiphila</name>
    <dbReference type="NCBI Taxonomy" id="556534"/>
    <lineage>
        <taxon>Bacteria</taxon>
        <taxon>Pseudomonadati</taxon>
        <taxon>Pseudomonadota</taxon>
        <taxon>Gammaproteobacteria</taxon>
        <taxon>Pseudomonadales</taxon>
        <taxon>Pseudomonadaceae</taxon>
        <taxon>Pseudomonas</taxon>
    </lineage>
</organism>
<dbReference type="Proteomes" id="UP000198982">
    <property type="component" value="Unassembled WGS sequence"/>
</dbReference>
<sequence length="70" mass="7561">MATLDTIFCGGSSDSQWPRKVHLLDPLTNGARCGQHFPPSANTDHGEIEQSNFVGNDACKKCRNLLASDS</sequence>
<evidence type="ECO:0000313" key="2">
    <source>
        <dbReference type="Proteomes" id="UP000198982"/>
    </source>
</evidence>
<accession>A0A1H5A135</accession>
<gene>
    <name evidence="1" type="ORF">SAMN05216178_6936</name>
</gene>
<dbReference type="AlphaFoldDB" id="A0A1H5A135"/>
<keyword evidence="2" id="KW-1185">Reference proteome</keyword>
<dbReference type="EMBL" id="FNTJ01000003">
    <property type="protein sequence ID" value="SED36059.1"/>
    <property type="molecule type" value="Genomic_DNA"/>
</dbReference>